<dbReference type="OrthoDB" id="7018616at2"/>
<dbReference type="EMBL" id="VDDA01000002">
    <property type="protein sequence ID" value="TNC14901.1"/>
    <property type="molecule type" value="Genomic_DNA"/>
</dbReference>
<evidence type="ECO:0000313" key="1">
    <source>
        <dbReference type="EMBL" id="TNC14901.1"/>
    </source>
</evidence>
<keyword evidence="2" id="KW-1185">Reference proteome</keyword>
<dbReference type="Proteomes" id="UP000305267">
    <property type="component" value="Unassembled WGS sequence"/>
</dbReference>
<dbReference type="RefSeq" id="WP_139034442.1">
    <property type="nucleotide sequence ID" value="NZ_VDDA01000002.1"/>
</dbReference>
<sequence>MHWIGYDESVNVLVIADEGVFPAGSLSVAMDGQGMVRIVGLARRTELYAHWTDIGTLESTTFADGATTLAYLTAELAKQRTSKPIALPFTAGEPIGGHKGVRIAAGGLVQLASSDDASQAGTVLGVSLAAADDGSGLDVAIIGEVTESSWSWAVGPVFLGIGGALTQAPPASGFVQQIGKAIGPHSLVVSLSTPIVLAQ</sequence>
<protein>
    <submittedName>
        <fullName evidence="1">Uncharacterized protein</fullName>
    </submittedName>
</protein>
<name>A0A5C4LN74_9HYPH</name>
<gene>
    <name evidence="1" type="ORF">FF100_04820</name>
</gene>
<organism evidence="1 2">
    <name type="scientific">Methylobacterium terricola</name>
    <dbReference type="NCBI Taxonomy" id="2583531"/>
    <lineage>
        <taxon>Bacteria</taxon>
        <taxon>Pseudomonadati</taxon>
        <taxon>Pseudomonadota</taxon>
        <taxon>Alphaproteobacteria</taxon>
        <taxon>Hyphomicrobiales</taxon>
        <taxon>Methylobacteriaceae</taxon>
        <taxon>Methylobacterium</taxon>
    </lineage>
</organism>
<evidence type="ECO:0000313" key="2">
    <source>
        <dbReference type="Proteomes" id="UP000305267"/>
    </source>
</evidence>
<proteinExistence type="predicted"/>
<comment type="caution">
    <text evidence="1">The sequence shown here is derived from an EMBL/GenBank/DDBJ whole genome shotgun (WGS) entry which is preliminary data.</text>
</comment>
<accession>A0A5C4LN74</accession>
<reference evidence="1 2" key="1">
    <citation type="submission" date="2019-06" db="EMBL/GenBank/DDBJ databases">
        <title>Genome of Methylobacterium sp. 17Sr1-39.</title>
        <authorList>
            <person name="Seo T."/>
        </authorList>
    </citation>
    <scope>NUCLEOTIDE SEQUENCE [LARGE SCALE GENOMIC DNA]</scope>
    <source>
        <strain evidence="1 2">17Sr1-39</strain>
    </source>
</reference>
<dbReference type="AlphaFoldDB" id="A0A5C4LN74"/>